<feature type="region of interest" description="Disordered" evidence="1">
    <location>
        <begin position="1"/>
        <end position="69"/>
    </location>
</feature>
<sequence>MANRMAANGFAGGLEIPTGGVGGPRSRNSAGSLESQSASSVGDGSVSSTQVSPRTGLPTVDENKPAPLSEDLIEKLNRMEQGLGDKPEPVDFDKLNKLKPIDLSKRPRVISGPPAVGSNMMLGPGGSWKEMPEGAADLVFTVLWDQLATPDKGERSEAVDGYLGVGEILKSDGLKYRTFSDAVITLLPGRKKRRGGEGGWDMRLRPMEGAEMEAIRGDKYERVFEKLEGKGGLGLGVREVPELLMPEDFTETELVMFLDGVVRNLD</sequence>
<proteinExistence type="predicted"/>
<evidence type="ECO:0000313" key="3">
    <source>
        <dbReference type="Proteomes" id="UP001165060"/>
    </source>
</evidence>
<comment type="caution">
    <text evidence="2">The sequence shown here is derived from an EMBL/GenBank/DDBJ whole genome shotgun (WGS) entry which is preliminary data.</text>
</comment>
<protein>
    <submittedName>
        <fullName evidence="2">Uncharacterized protein</fullName>
    </submittedName>
</protein>
<organism evidence="2 3">
    <name type="scientific">Tetraparma gracilis</name>
    <dbReference type="NCBI Taxonomy" id="2962635"/>
    <lineage>
        <taxon>Eukaryota</taxon>
        <taxon>Sar</taxon>
        <taxon>Stramenopiles</taxon>
        <taxon>Ochrophyta</taxon>
        <taxon>Bolidophyceae</taxon>
        <taxon>Parmales</taxon>
        <taxon>Triparmaceae</taxon>
        <taxon>Tetraparma</taxon>
    </lineage>
</organism>
<feature type="compositionally biased region" description="Low complexity" evidence="1">
    <location>
        <begin position="29"/>
        <end position="52"/>
    </location>
</feature>
<name>A0ABQ6M3P4_9STRA</name>
<accession>A0ABQ6M3P4</accession>
<dbReference type="EMBL" id="BRYB01003667">
    <property type="protein sequence ID" value="GMI18987.1"/>
    <property type="molecule type" value="Genomic_DNA"/>
</dbReference>
<dbReference type="Proteomes" id="UP001165060">
    <property type="component" value="Unassembled WGS sequence"/>
</dbReference>
<keyword evidence="3" id="KW-1185">Reference proteome</keyword>
<gene>
    <name evidence="2" type="ORF">TeGR_g8044</name>
</gene>
<evidence type="ECO:0000313" key="2">
    <source>
        <dbReference type="EMBL" id="GMI18987.1"/>
    </source>
</evidence>
<evidence type="ECO:0000256" key="1">
    <source>
        <dbReference type="SAM" id="MobiDB-lite"/>
    </source>
</evidence>
<reference evidence="2 3" key="1">
    <citation type="journal article" date="2023" name="Commun. Biol.">
        <title>Genome analysis of Parmales, the sister group of diatoms, reveals the evolutionary specialization of diatoms from phago-mixotrophs to photoautotrophs.</title>
        <authorList>
            <person name="Ban H."/>
            <person name="Sato S."/>
            <person name="Yoshikawa S."/>
            <person name="Yamada K."/>
            <person name="Nakamura Y."/>
            <person name="Ichinomiya M."/>
            <person name="Sato N."/>
            <person name="Blanc-Mathieu R."/>
            <person name="Endo H."/>
            <person name="Kuwata A."/>
            <person name="Ogata H."/>
        </authorList>
    </citation>
    <scope>NUCLEOTIDE SEQUENCE [LARGE SCALE GENOMIC DNA]</scope>
</reference>